<dbReference type="GO" id="GO:0098552">
    <property type="term" value="C:side of membrane"/>
    <property type="evidence" value="ECO:0007669"/>
    <property type="project" value="UniProtKB-KW"/>
</dbReference>
<reference evidence="12 13" key="1">
    <citation type="journal article" date="2023" name="Elife">
        <title>Identification of key yeast species and microbe-microbe interactions impacting larval growth of Drosophila in the wild.</title>
        <authorList>
            <person name="Mure A."/>
            <person name="Sugiura Y."/>
            <person name="Maeda R."/>
            <person name="Honda K."/>
            <person name="Sakurai N."/>
            <person name="Takahashi Y."/>
            <person name="Watada M."/>
            <person name="Katoh T."/>
            <person name="Gotoh A."/>
            <person name="Gotoh Y."/>
            <person name="Taniguchi I."/>
            <person name="Nakamura K."/>
            <person name="Hayashi T."/>
            <person name="Katayama T."/>
            <person name="Uemura T."/>
            <person name="Hattori Y."/>
        </authorList>
    </citation>
    <scope>NUCLEOTIDE SEQUENCE [LARGE SCALE GENOMIC DNA]</scope>
    <source>
        <strain evidence="12 13">SC-9</strain>
    </source>
</reference>
<dbReference type="InterPro" id="IPR036941">
    <property type="entry name" value="Rcpt_L-dom_sf"/>
</dbReference>
<dbReference type="Gene3D" id="3.80.20.20">
    <property type="entry name" value="Receptor L-domain"/>
    <property type="match status" value="1"/>
</dbReference>
<evidence type="ECO:0000256" key="8">
    <source>
        <dbReference type="ARBA" id="ARBA00022729"/>
    </source>
</evidence>
<evidence type="ECO:0000256" key="11">
    <source>
        <dbReference type="SAM" id="SignalP"/>
    </source>
</evidence>
<protein>
    <submittedName>
        <fullName evidence="12">Ecm33 protein</fullName>
    </submittedName>
</protein>
<evidence type="ECO:0000256" key="1">
    <source>
        <dbReference type="ARBA" id="ARBA00004191"/>
    </source>
</evidence>
<dbReference type="PANTHER" id="PTHR31018:SF3">
    <property type="entry name" value="RECEPTOR PROTEIN-TYROSINE KINASE"/>
    <property type="match status" value="1"/>
</dbReference>
<keyword evidence="7" id="KW-0449">Lipoprotein</keyword>
<name>A0AAV5QUL4_9ASCO</name>
<keyword evidence="9" id="KW-0325">Glycoprotein</keyword>
<evidence type="ECO:0000313" key="12">
    <source>
        <dbReference type="EMBL" id="GMM38396.1"/>
    </source>
</evidence>
<dbReference type="PANTHER" id="PTHR31018">
    <property type="entry name" value="SPORULATION-SPECIFIC PROTEIN-RELATED"/>
    <property type="match status" value="1"/>
</dbReference>
<dbReference type="GeneID" id="90076384"/>
<keyword evidence="4" id="KW-1003">Cell membrane</keyword>
<dbReference type="RefSeq" id="XP_064855391.1">
    <property type="nucleotide sequence ID" value="XM_064999319.1"/>
</dbReference>
<dbReference type="GO" id="GO:0009986">
    <property type="term" value="C:cell surface"/>
    <property type="evidence" value="ECO:0007669"/>
    <property type="project" value="TreeGrafter"/>
</dbReference>
<dbReference type="Proteomes" id="UP001360560">
    <property type="component" value="Unassembled WGS sequence"/>
</dbReference>
<proteinExistence type="inferred from homology"/>
<evidence type="ECO:0000256" key="9">
    <source>
        <dbReference type="ARBA" id="ARBA00023180"/>
    </source>
</evidence>
<gene>
    <name evidence="12" type="ORF">DASC09_057350</name>
</gene>
<keyword evidence="7" id="KW-0472">Membrane</keyword>
<comment type="caution">
    <text evidence="12">The sequence shown here is derived from an EMBL/GenBank/DDBJ whole genome shotgun (WGS) entry which is preliminary data.</text>
</comment>
<evidence type="ECO:0000313" key="13">
    <source>
        <dbReference type="Proteomes" id="UP001360560"/>
    </source>
</evidence>
<keyword evidence="6" id="KW-0964">Secreted</keyword>
<evidence type="ECO:0000256" key="6">
    <source>
        <dbReference type="ARBA" id="ARBA00022525"/>
    </source>
</evidence>
<evidence type="ECO:0000256" key="4">
    <source>
        <dbReference type="ARBA" id="ARBA00022475"/>
    </source>
</evidence>
<dbReference type="EMBL" id="BTFZ01000020">
    <property type="protein sequence ID" value="GMM38396.1"/>
    <property type="molecule type" value="Genomic_DNA"/>
</dbReference>
<evidence type="ECO:0000256" key="3">
    <source>
        <dbReference type="ARBA" id="ARBA00005798"/>
    </source>
</evidence>
<feature type="compositionally biased region" description="Low complexity" evidence="10">
    <location>
        <begin position="369"/>
        <end position="400"/>
    </location>
</feature>
<feature type="chain" id="PRO_5043910371" evidence="11">
    <location>
        <begin position="19"/>
        <end position="421"/>
    </location>
</feature>
<comment type="similarity">
    <text evidence="3">Belongs to the SPS2 family.</text>
</comment>
<dbReference type="GO" id="GO:0009277">
    <property type="term" value="C:fungal-type cell wall"/>
    <property type="evidence" value="ECO:0007669"/>
    <property type="project" value="TreeGrafter"/>
</dbReference>
<comment type="subcellular location">
    <subcellularLocation>
        <location evidence="2">Cell membrane</location>
        <topology evidence="2">Lipid-anchor</topology>
        <topology evidence="2">GPI-anchor</topology>
    </subcellularLocation>
    <subcellularLocation>
        <location evidence="1">Secreted</location>
        <location evidence="1">Cell wall</location>
    </subcellularLocation>
</comment>
<dbReference type="InterPro" id="IPR051648">
    <property type="entry name" value="CWI-Assembly_Regulator"/>
</dbReference>
<sequence>MQFRTALVSSILAATALASNSTVTSATSSSYATPSASGTATCTYSKGYTATAAADIQKIVGCSTFDGDIYIEGDAITSVNLANVEQIVGSLTVNSATQLTSFVADSLIAVSDTLTLTNLTILEDLELPRLYKVGSLQFQALPAVGVLSFTNGLEEVGSILISDTSLTNITGMVFTTADTIDINNNNDLESFEISTLKTVSTALGVTYNSEDIDVAFEDLIWANNITFRDVSSISMDNLTAVNASLGFFNTSVESIVLDNLETVGGTLSITGNSDLAEIDMSSLTSIGGAFIISNNNDLQSINGFDSLKTVGGAITFTGDFTNATLSSLSSVKGGATIESTGDLDCSAFNKLSKKGAIQGKGYKCTSPHTSVSAKASKSTSSGSSSSSDSSSSSSTSTSKAAGDIVATSFGGIFAAFALSFF</sequence>
<evidence type="ECO:0000256" key="5">
    <source>
        <dbReference type="ARBA" id="ARBA00022512"/>
    </source>
</evidence>
<keyword evidence="13" id="KW-1185">Reference proteome</keyword>
<accession>A0AAV5QUL4</accession>
<evidence type="ECO:0000256" key="10">
    <source>
        <dbReference type="SAM" id="MobiDB-lite"/>
    </source>
</evidence>
<evidence type="ECO:0000256" key="2">
    <source>
        <dbReference type="ARBA" id="ARBA00004609"/>
    </source>
</evidence>
<organism evidence="12 13">
    <name type="scientific">Saccharomycopsis crataegensis</name>
    <dbReference type="NCBI Taxonomy" id="43959"/>
    <lineage>
        <taxon>Eukaryota</taxon>
        <taxon>Fungi</taxon>
        <taxon>Dikarya</taxon>
        <taxon>Ascomycota</taxon>
        <taxon>Saccharomycotina</taxon>
        <taxon>Saccharomycetes</taxon>
        <taxon>Saccharomycopsidaceae</taxon>
        <taxon>Saccharomycopsis</taxon>
    </lineage>
</organism>
<dbReference type="AlphaFoldDB" id="A0AAV5QUL4"/>
<evidence type="ECO:0000256" key="7">
    <source>
        <dbReference type="ARBA" id="ARBA00022622"/>
    </source>
</evidence>
<dbReference type="SUPFAM" id="SSF52058">
    <property type="entry name" value="L domain-like"/>
    <property type="match status" value="2"/>
</dbReference>
<feature type="signal peptide" evidence="11">
    <location>
        <begin position="1"/>
        <end position="18"/>
    </location>
</feature>
<keyword evidence="8 11" id="KW-0732">Signal</keyword>
<feature type="region of interest" description="Disordered" evidence="10">
    <location>
        <begin position="366"/>
        <end position="400"/>
    </location>
</feature>
<keyword evidence="5" id="KW-0134">Cell wall</keyword>
<dbReference type="GO" id="GO:0031505">
    <property type="term" value="P:fungal-type cell wall organization"/>
    <property type="evidence" value="ECO:0007669"/>
    <property type="project" value="TreeGrafter"/>
</dbReference>
<dbReference type="GO" id="GO:0005886">
    <property type="term" value="C:plasma membrane"/>
    <property type="evidence" value="ECO:0007669"/>
    <property type="project" value="UniProtKB-SubCell"/>
</dbReference>
<keyword evidence="7" id="KW-0336">GPI-anchor</keyword>